<name>A0A1G5HZ81_9FIRM</name>
<protein>
    <submittedName>
        <fullName evidence="4">Transcriptional attenuator, LytR family</fullName>
    </submittedName>
</protein>
<keyword evidence="2" id="KW-0812">Transmembrane</keyword>
<evidence type="ECO:0000259" key="3">
    <source>
        <dbReference type="Pfam" id="PF03816"/>
    </source>
</evidence>
<dbReference type="EMBL" id="FMUS01000013">
    <property type="protein sequence ID" value="SCY69001.1"/>
    <property type="molecule type" value="Genomic_DNA"/>
</dbReference>
<dbReference type="STRING" id="1120976.SAMN03080606_02163"/>
<dbReference type="InterPro" id="IPR004474">
    <property type="entry name" value="LytR_CpsA_psr"/>
</dbReference>
<reference evidence="4 5" key="1">
    <citation type="submission" date="2016-10" db="EMBL/GenBank/DDBJ databases">
        <authorList>
            <person name="de Groot N.N."/>
        </authorList>
    </citation>
    <scope>NUCLEOTIDE SEQUENCE [LARGE SCALE GENOMIC DNA]</scope>
    <source>
        <strain evidence="4 5">DSM 18978</strain>
    </source>
</reference>
<organism evidence="4 5">
    <name type="scientific">Alkaliphilus peptidifermentans DSM 18978</name>
    <dbReference type="NCBI Taxonomy" id="1120976"/>
    <lineage>
        <taxon>Bacteria</taxon>
        <taxon>Bacillati</taxon>
        <taxon>Bacillota</taxon>
        <taxon>Clostridia</taxon>
        <taxon>Peptostreptococcales</taxon>
        <taxon>Natronincolaceae</taxon>
        <taxon>Alkaliphilus</taxon>
    </lineage>
</organism>
<feature type="transmembrane region" description="Helical" evidence="2">
    <location>
        <begin position="9"/>
        <end position="30"/>
    </location>
</feature>
<proteinExistence type="inferred from homology"/>
<evidence type="ECO:0000256" key="1">
    <source>
        <dbReference type="ARBA" id="ARBA00006068"/>
    </source>
</evidence>
<evidence type="ECO:0000313" key="5">
    <source>
        <dbReference type="Proteomes" id="UP000198636"/>
    </source>
</evidence>
<dbReference type="InterPro" id="IPR050922">
    <property type="entry name" value="LytR/CpsA/Psr_CW_biosynth"/>
</dbReference>
<dbReference type="Gene3D" id="3.40.630.190">
    <property type="entry name" value="LCP protein"/>
    <property type="match status" value="1"/>
</dbReference>
<dbReference type="NCBIfam" id="TIGR00350">
    <property type="entry name" value="lytR_cpsA_psr"/>
    <property type="match status" value="1"/>
</dbReference>
<dbReference type="Proteomes" id="UP000198636">
    <property type="component" value="Unassembled WGS sequence"/>
</dbReference>
<accession>A0A1G5HZ81</accession>
<dbReference type="RefSeq" id="WP_091543214.1">
    <property type="nucleotide sequence ID" value="NZ_FMUS01000013.1"/>
</dbReference>
<keyword evidence="2" id="KW-1133">Transmembrane helix</keyword>
<gene>
    <name evidence="4" type="ORF">SAMN03080606_02163</name>
</gene>
<evidence type="ECO:0000256" key="2">
    <source>
        <dbReference type="SAM" id="Phobius"/>
    </source>
</evidence>
<dbReference type="PANTHER" id="PTHR33392:SF6">
    <property type="entry name" value="POLYISOPRENYL-TEICHOIC ACID--PEPTIDOGLYCAN TEICHOIC ACID TRANSFERASE TAGU"/>
    <property type="match status" value="1"/>
</dbReference>
<dbReference type="OrthoDB" id="305468at2"/>
<evidence type="ECO:0000313" key="4">
    <source>
        <dbReference type="EMBL" id="SCY69001.1"/>
    </source>
</evidence>
<comment type="similarity">
    <text evidence="1">Belongs to the LytR/CpsA/Psr (LCP) family.</text>
</comment>
<keyword evidence="5" id="KW-1185">Reference proteome</keyword>
<dbReference type="AlphaFoldDB" id="A0A1G5HZ81"/>
<dbReference type="PANTHER" id="PTHR33392">
    <property type="entry name" value="POLYISOPRENYL-TEICHOIC ACID--PEPTIDOGLYCAN TEICHOIC ACID TRANSFERASE TAGU"/>
    <property type="match status" value="1"/>
</dbReference>
<dbReference type="Pfam" id="PF03816">
    <property type="entry name" value="LytR_cpsA_psr"/>
    <property type="match status" value="1"/>
</dbReference>
<sequence>MKEQILKFIAFVIACITLAFLSGLISFMVVSDGGNNTDTIKKDTIKNAQEQVKNTSVKIEEDDSRIDFIVAGIDRGKNDALIFATYSMKNHKLDLIFIPRDTYYRFRGGTGVNIDKIKDTHSSLKMEGLKLAMNDIIGRETIEHHIIIDYKAFENLIDSIGGVNVTIKEKMYYNDPYQNPPLVIDFKPGTYNLNGRDSLKYIRYVKGNNSEALNRGSDVGRINAMQSFLNDALEKAFTHRLPVVLTTAFKHINTSFTAPDIVKISTSVAGIKAEDINIYVLPGYMTPENYYVIDQEELDLLISKIYGLSENND</sequence>
<keyword evidence="2" id="KW-0472">Membrane</keyword>
<feature type="domain" description="Cell envelope-related transcriptional attenuator" evidence="3">
    <location>
        <begin position="78"/>
        <end position="236"/>
    </location>
</feature>